<proteinExistence type="inferred from homology"/>
<dbReference type="GO" id="GO:0005737">
    <property type="term" value="C:cytoplasm"/>
    <property type="evidence" value="ECO:0007669"/>
    <property type="project" value="TreeGrafter"/>
</dbReference>
<dbReference type="EMBL" id="ML769423">
    <property type="protein sequence ID" value="KAE9403636.1"/>
    <property type="molecule type" value="Genomic_DNA"/>
</dbReference>
<comment type="similarity">
    <text evidence="1">Belongs to the peptidase C14B family.</text>
</comment>
<keyword evidence="3" id="KW-0788">Thiol protease</keyword>
<sequence length="904" mass="99514">MYLPGTDFELETIADALWYLPLYSALKKEKGVDFKISDVTNLKPPHSYTKVRNLGSDTIERCPIFALTIGINNYCYAGVKGLRGCVADADDFCDFLTKVLHVPTENITNLRDEQATATEIIKAFEALVVDSRIPKGSPILIFYAGHGVEALAPEGWISNDGVIQSLVPYNFFPGTEWNRTTKNSISDIKLGQLLEKIANAKGNNITVIFDCCHSGSGTRGKLETEGLDRNIEVPLGTRLGRDALPAPGLTFPATLKNKYKGTSHVLLAACTEQQTAREYGGRGVFASALISLLRSAVIHNLTYRDVIRMLPALPSQNPQLEGLNQNCILFHNVTPSAKRIYYNLTIANPQNGTYRIDAGEAHGITINAEFFIYADDATKNPNPVALEGVRLIVETTSTFSSTLHLADGSRTFTGGAFALQVKKGNPHDVCLFVDFIDDLHGVFQALGQQMQSKETGKPSYKLVPTRDKNPDLIITSDRGVARFEITDKICRDRGLSKIPCCSGADSETMSRILPGIADFHWNLHRANPNLNGKIKNMIEFECMELASTKLDDNHDEVFRPVGKNLFTGTSIDLNVRIQAPKPYGFSIRSKTNVPLFVSVFYFDMSDFSIESYYEPPFARADGHVPSIRPNGCLTIGYGSGGFPPRSFSLSNDQGITVGYIKLFFSTEYVDYSAVPQMSPFNERATNTFKHRPTALWDTMLVPVIQHRYGINDAELGLGVVSWGPMSSRSNNEETPGILITGLFSDFRRFANILSSDSEKHGLPSNVLKGGWTGLVKAPIFLGRAEYKGGLYPGYIKDACLRIAYNRKVMTFNKYEVLTGPSQSVHWVAVSGAFHFEALCGVVPVRGGMDENGEPFYIAQITYIDTLYQKLCLPGLVQVGGHASVPDLNSMSSVESESYNVLVFA</sequence>
<dbReference type="GO" id="GO:0006508">
    <property type="term" value="P:proteolysis"/>
    <property type="evidence" value="ECO:0007669"/>
    <property type="project" value="InterPro"/>
</dbReference>
<dbReference type="InterPro" id="IPR011600">
    <property type="entry name" value="Pept_C14_caspase"/>
</dbReference>
<reference evidence="5" key="1">
    <citation type="journal article" date="2019" name="Environ. Microbiol.">
        <title>Fungal ecological strategies reflected in gene transcription - a case study of two litter decomposers.</title>
        <authorList>
            <person name="Barbi F."/>
            <person name="Kohler A."/>
            <person name="Barry K."/>
            <person name="Baskaran P."/>
            <person name="Daum C."/>
            <person name="Fauchery L."/>
            <person name="Ihrmark K."/>
            <person name="Kuo A."/>
            <person name="LaButti K."/>
            <person name="Lipzen A."/>
            <person name="Morin E."/>
            <person name="Grigoriev I.V."/>
            <person name="Henrissat B."/>
            <person name="Lindahl B."/>
            <person name="Martin F."/>
        </authorList>
    </citation>
    <scope>NUCLEOTIDE SEQUENCE</scope>
    <source>
        <strain evidence="5">JB14</strain>
    </source>
</reference>
<dbReference type="Pfam" id="PF11901">
    <property type="entry name" value="DM9"/>
    <property type="match status" value="1"/>
</dbReference>
<dbReference type="GO" id="GO:0006915">
    <property type="term" value="P:apoptotic process"/>
    <property type="evidence" value="ECO:0007669"/>
    <property type="project" value="UniProtKB-KW"/>
</dbReference>
<evidence type="ECO:0000256" key="2">
    <source>
        <dbReference type="ARBA" id="ARBA00022703"/>
    </source>
</evidence>
<dbReference type="Gene3D" id="3.40.50.1460">
    <property type="match status" value="1"/>
</dbReference>
<evidence type="ECO:0000256" key="3">
    <source>
        <dbReference type="ARBA" id="ARBA00022807"/>
    </source>
</evidence>
<keyword evidence="3" id="KW-0645">Protease</keyword>
<dbReference type="Proteomes" id="UP000799118">
    <property type="component" value="Unassembled WGS sequence"/>
</dbReference>
<dbReference type="OrthoDB" id="3223806at2759"/>
<accession>A0A6A4HZL3</accession>
<dbReference type="AlphaFoldDB" id="A0A6A4HZL3"/>
<evidence type="ECO:0000256" key="1">
    <source>
        <dbReference type="ARBA" id="ARBA00009005"/>
    </source>
</evidence>
<dbReference type="PANTHER" id="PTHR48104:SF30">
    <property type="entry name" value="METACASPASE-1"/>
    <property type="match status" value="1"/>
</dbReference>
<organism evidence="5 6">
    <name type="scientific">Gymnopus androsaceus JB14</name>
    <dbReference type="NCBI Taxonomy" id="1447944"/>
    <lineage>
        <taxon>Eukaryota</taxon>
        <taxon>Fungi</taxon>
        <taxon>Dikarya</taxon>
        <taxon>Basidiomycota</taxon>
        <taxon>Agaricomycotina</taxon>
        <taxon>Agaricomycetes</taxon>
        <taxon>Agaricomycetidae</taxon>
        <taxon>Agaricales</taxon>
        <taxon>Marasmiineae</taxon>
        <taxon>Omphalotaceae</taxon>
        <taxon>Gymnopus</taxon>
    </lineage>
</organism>
<evidence type="ECO:0000313" key="6">
    <source>
        <dbReference type="Proteomes" id="UP000799118"/>
    </source>
</evidence>
<dbReference type="InterPro" id="IPR050452">
    <property type="entry name" value="Metacaspase"/>
</dbReference>
<keyword evidence="2" id="KW-0053">Apoptosis</keyword>
<dbReference type="InterPro" id="IPR029030">
    <property type="entry name" value="Caspase-like_dom_sf"/>
</dbReference>
<keyword evidence="3" id="KW-0378">Hydrolase</keyword>
<feature type="domain" description="Peptidase C14 caspase" evidence="4">
    <location>
        <begin position="65"/>
        <end position="296"/>
    </location>
</feature>
<evidence type="ECO:0000259" key="4">
    <source>
        <dbReference type="Pfam" id="PF00656"/>
    </source>
</evidence>
<dbReference type="SUPFAM" id="SSF52129">
    <property type="entry name" value="Caspase-like"/>
    <property type="match status" value="1"/>
</dbReference>
<protein>
    <recommendedName>
        <fullName evidence="4">Peptidase C14 caspase domain-containing protein</fullName>
    </recommendedName>
</protein>
<evidence type="ECO:0000313" key="5">
    <source>
        <dbReference type="EMBL" id="KAE9403636.1"/>
    </source>
</evidence>
<dbReference type="PANTHER" id="PTHR48104">
    <property type="entry name" value="METACASPASE-4"/>
    <property type="match status" value="1"/>
</dbReference>
<dbReference type="Pfam" id="PF00656">
    <property type="entry name" value="Peptidase_C14"/>
    <property type="match status" value="1"/>
</dbReference>
<name>A0A6A4HZL3_9AGAR</name>
<dbReference type="GO" id="GO:0004197">
    <property type="term" value="F:cysteine-type endopeptidase activity"/>
    <property type="evidence" value="ECO:0007669"/>
    <property type="project" value="InterPro"/>
</dbReference>
<dbReference type="InterPro" id="IPR006616">
    <property type="entry name" value="DM9_repeat"/>
</dbReference>
<keyword evidence="6" id="KW-1185">Reference proteome</keyword>
<gene>
    <name evidence="5" type="ORF">BT96DRAFT_878516</name>
</gene>